<evidence type="ECO:0000256" key="2">
    <source>
        <dbReference type="ARBA" id="ARBA00005988"/>
    </source>
</evidence>
<name>A0A841HJM4_9GAMM</name>
<evidence type="ECO:0000313" key="6">
    <source>
        <dbReference type="Proteomes" id="UP000588068"/>
    </source>
</evidence>
<dbReference type="Pfam" id="PF00246">
    <property type="entry name" value="Peptidase_M14"/>
    <property type="match status" value="1"/>
</dbReference>
<dbReference type="Gene3D" id="3.40.630.10">
    <property type="entry name" value="Zn peptidases"/>
    <property type="match status" value="1"/>
</dbReference>
<dbReference type="Proteomes" id="UP000588068">
    <property type="component" value="Unassembled WGS sequence"/>
</dbReference>
<dbReference type="PROSITE" id="PS52035">
    <property type="entry name" value="PEPTIDASE_M14"/>
    <property type="match status" value="1"/>
</dbReference>
<proteinExistence type="inferred from homology"/>
<protein>
    <recommendedName>
        <fullName evidence="4">Peptidase M14 domain-containing protein</fullName>
    </recommendedName>
</protein>
<feature type="active site" description="Proton donor/acceptor" evidence="3">
    <location>
        <position position="279"/>
    </location>
</feature>
<feature type="domain" description="Peptidase M14" evidence="4">
    <location>
        <begin position="21"/>
        <end position="304"/>
    </location>
</feature>
<dbReference type="PANTHER" id="PTHR11705:SF145">
    <property type="entry name" value="PEPTIDASE M14 CARBOXYPEPTIDASE A DOMAIN-CONTAINING PROTEIN"/>
    <property type="match status" value="1"/>
</dbReference>
<dbReference type="PANTHER" id="PTHR11705">
    <property type="entry name" value="PROTEASE FAMILY M14 CARBOXYPEPTIDASE A,B"/>
    <property type="match status" value="1"/>
</dbReference>
<evidence type="ECO:0000256" key="1">
    <source>
        <dbReference type="ARBA" id="ARBA00001947"/>
    </source>
</evidence>
<sequence length="574" mass="63985">MAATSSASGLVTIAEQSGYQRTGRYEEVERLCPAFQKAWPAQVRCFEFGRSPEGRPMLALAASADGTLDAASARSKQRPVVLMQGGIHSGEIDGKDAGFLALREMLEGRAAKGALARATFVFVPVFSVDGHERFGRWNRPNQVGPEEMGWRTNAQNLNLNRDYTKADAPEMHAMLRLLNEWDPVLYVDLHVTDGAEFEHDVSYNVTPTLAGDSDLVRNASSLRDELLKRMTAHGSLPLDFYPSFVRDDDPQSGFVDGVGPAWFSQQYWALSNRIGVLVETHSWKDYPTRVRITRNSIISMMELATQHADAWLKAARVADERASKIGGSSVALVYGNTDRVQTVEFRGYEYTREPSAVSGALMTRYNNKRPQIWRIPLRNEVIPTVSVNAPKGGYIVPAAYAQWVGEKLALHGVASSVIRQGVAKTDVEAFRATSVKLSAATFEGHTRAVVEGDWKVEQQAIPAGSLFVPIAQPKAHLAMTLLEPKDPDSYLSWGFFNTSFERKEYMEAYVAEAVAEEMLKKDPAVKKEFERRLADDPKFATDPGARLDFFYQRSPSWDTRFNLYPVYRVAQPVE</sequence>
<dbReference type="InterPro" id="IPR000834">
    <property type="entry name" value="Peptidase_M14"/>
</dbReference>
<comment type="similarity">
    <text evidence="2 3">Belongs to the peptidase M14 family.</text>
</comment>
<dbReference type="RefSeq" id="WP_221304132.1">
    <property type="nucleotide sequence ID" value="NZ_JACHHZ010000002.1"/>
</dbReference>
<evidence type="ECO:0000259" key="4">
    <source>
        <dbReference type="PROSITE" id="PS52035"/>
    </source>
</evidence>
<dbReference type="SUPFAM" id="SSF53187">
    <property type="entry name" value="Zn-dependent exopeptidases"/>
    <property type="match status" value="1"/>
</dbReference>
<dbReference type="GO" id="GO:0008270">
    <property type="term" value="F:zinc ion binding"/>
    <property type="evidence" value="ECO:0007669"/>
    <property type="project" value="InterPro"/>
</dbReference>
<dbReference type="AlphaFoldDB" id="A0A841HJM4"/>
<dbReference type="GO" id="GO:0004181">
    <property type="term" value="F:metallocarboxypeptidase activity"/>
    <property type="evidence" value="ECO:0007669"/>
    <property type="project" value="InterPro"/>
</dbReference>
<comment type="cofactor">
    <cofactor evidence="1">
        <name>Zn(2+)</name>
        <dbReference type="ChEBI" id="CHEBI:29105"/>
    </cofactor>
</comment>
<organism evidence="5 6">
    <name type="scientific">Povalibacter uvarum</name>
    <dbReference type="NCBI Taxonomy" id="732238"/>
    <lineage>
        <taxon>Bacteria</taxon>
        <taxon>Pseudomonadati</taxon>
        <taxon>Pseudomonadota</taxon>
        <taxon>Gammaproteobacteria</taxon>
        <taxon>Steroidobacterales</taxon>
        <taxon>Steroidobacteraceae</taxon>
        <taxon>Povalibacter</taxon>
    </lineage>
</organism>
<dbReference type="SMART" id="SM00631">
    <property type="entry name" value="Zn_pept"/>
    <property type="match status" value="1"/>
</dbReference>
<dbReference type="GO" id="GO:0006508">
    <property type="term" value="P:proteolysis"/>
    <property type="evidence" value="ECO:0007669"/>
    <property type="project" value="InterPro"/>
</dbReference>
<dbReference type="CDD" id="cd06241">
    <property type="entry name" value="M14-like"/>
    <property type="match status" value="1"/>
</dbReference>
<reference evidence="5 6" key="1">
    <citation type="submission" date="2020-08" db="EMBL/GenBank/DDBJ databases">
        <title>Genomic Encyclopedia of Type Strains, Phase IV (KMG-IV): sequencing the most valuable type-strain genomes for metagenomic binning, comparative biology and taxonomic classification.</title>
        <authorList>
            <person name="Goeker M."/>
        </authorList>
    </citation>
    <scope>NUCLEOTIDE SEQUENCE [LARGE SCALE GENOMIC DNA]</scope>
    <source>
        <strain evidence="5 6">DSM 26723</strain>
    </source>
</reference>
<dbReference type="EMBL" id="JACHHZ010000002">
    <property type="protein sequence ID" value="MBB6093411.1"/>
    <property type="molecule type" value="Genomic_DNA"/>
</dbReference>
<gene>
    <name evidence="5" type="ORF">HNQ60_002289</name>
</gene>
<dbReference type="GO" id="GO:0005615">
    <property type="term" value="C:extracellular space"/>
    <property type="evidence" value="ECO:0007669"/>
    <property type="project" value="TreeGrafter"/>
</dbReference>
<evidence type="ECO:0000313" key="5">
    <source>
        <dbReference type="EMBL" id="MBB6093411.1"/>
    </source>
</evidence>
<evidence type="ECO:0000256" key="3">
    <source>
        <dbReference type="PROSITE-ProRule" id="PRU01379"/>
    </source>
</evidence>
<keyword evidence="6" id="KW-1185">Reference proteome</keyword>
<accession>A0A841HJM4</accession>
<comment type="caution">
    <text evidence="5">The sequence shown here is derived from an EMBL/GenBank/DDBJ whole genome shotgun (WGS) entry which is preliminary data.</text>
</comment>